<proteinExistence type="predicted"/>
<gene>
    <name evidence="1" type="ORF">N0F65_008123</name>
</gene>
<reference evidence="1" key="1">
    <citation type="submission" date="2022-11" db="EMBL/GenBank/DDBJ databases">
        <authorList>
            <person name="Morgan W.R."/>
            <person name="Tartar A."/>
        </authorList>
    </citation>
    <scope>NUCLEOTIDE SEQUENCE</scope>
    <source>
        <strain evidence="1">ARSEF 373</strain>
    </source>
</reference>
<evidence type="ECO:0000313" key="2">
    <source>
        <dbReference type="Proteomes" id="UP001146120"/>
    </source>
</evidence>
<protein>
    <submittedName>
        <fullName evidence="1">Uncharacterized protein</fullName>
    </submittedName>
</protein>
<name>A0AAV2YXZ7_9STRA</name>
<comment type="caution">
    <text evidence="1">The sequence shown here is derived from an EMBL/GenBank/DDBJ whole genome shotgun (WGS) entry which is preliminary data.</text>
</comment>
<dbReference type="Proteomes" id="UP001146120">
    <property type="component" value="Unassembled WGS sequence"/>
</dbReference>
<accession>A0AAV2YXZ7</accession>
<organism evidence="1 2">
    <name type="scientific">Lagenidium giganteum</name>
    <dbReference type="NCBI Taxonomy" id="4803"/>
    <lineage>
        <taxon>Eukaryota</taxon>
        <taxon>Sar</taxon>
        <taxon>Stramenopiles</taxon>
        <taxon>Oomycota</taxon>
        <taxon>Peronosporomycetes</taxon>
        <taxon>Pythiales</taxon>
        <taxon>Pythiaceae</taxon>
    </lineage>
</organism>
<reference evidence="1" key="2">
    <citation type="journal article" date="2023" name="Microbiol Resour">
        <title>Decontamination and Annotation of the Draft Genome Sequence of the Oomycete Lagenidium giganteum ARSEF 373.</title>
        <authorList>
            <person name="Morgan W.R."/>
            <person name="Tartar A."/>
        </authorList>
    </citation>
    <scope>NUCLEOTIDE SEQUENCE</scope>
    <source>
        <strain evidence="1">ARSEF 373</strain>
    </source>
</reference>
<keyword evidence="2" id="KW-1185">Reference proteome</keyword>
<dbReference type="EMBL" id="DAKRPA010000087">
    <property type="protein sequence ID" value="DAZ99256.1"/>
    <property type="molecule type" value="Genomic_DNA"/>
</dbReference>
<dbReference type="AlphaFoldDB" id="A0AAV2YXZ7"/>
<evidence type="ECO:0000313" key="1">
    <source>
        <dbReference type="EMBL" id="DAZ99256.1"/>
    </source>
</evidence>
<sequence length="192" mass="21102">MRWYTLHPSLPTKAVLRIRTAPNSNASVCGRVAKGKAIAVRAPAFELPHDSPHATESRWLHVALEDEASGSMMEGFVMANLPDGTSLLIPWEEEGFMCCCRVKDARAILFESSEPDAAIVGSVDAGEGWQFPFGVLQVAQTRARIFHDVFESVWIDLTELEEVCAASQHYGCSGEVLVRELTARVVMLTVDL</sequence>